<gene>
    <name evidence="2" type="ORF">IZO911_LOCUS26390</name>
    <name evidence="4" type="ORF">KXQ929_LOCUS10754</name>
    <name evidence="5" type="ORF">OKA104_LOCUS31227</name>
    <name evidence="3" type="ORF">VCS650_LOCUS39704</name>
</gene>
<evidence type="ECO:0000313" key="6">
    <source>
        <dbReference type="Proteomes" id="UP000663860"/>
    </source>
</evidence>
<dbReference type="Pfam" id="PF11913">
    <property type="entry name" value="DUF3431"/>
    <property type="match status" value="1"/>
</dbReference>
<dbReference type="EMBL" id="CAJOBB010000516">
    <property type="protein sequence ID" value="CAF3696833.1"/>
    <property type="molecule type" value="Genomic_DNA"/>
</dbReference>
<accession>A0A814TJ83</accession>
<keyword evidence="1" id="KW-1133">Transmembrane helix</keyword>
<dbReference type="Proteomes" id="UP000663860">
    <property type="component" value="Unassembled WGS sequence"/>
</dbReference>
<organism evidence="2 6">
    <name type="scientific">Adineta steineri</name>
    <dbReference type="NCBI Taxonomy" id="433720"/>
    <lineage>
        <taxon>Eukaryota</taxon>
        <taxon>Metazoa</taxon>
        <taxon>Spiralia</taxon>
        <taxon>Gnathifera</taxon>
        <taxon>Rotifera</taxon>
        <taxon>Eurotatoria</taxon>
        <taxon>Bdelloidea</taxon>
        <taxon>Adinetida</taxon>
        <taxon>Adinetidae</taxon>
        <taxon>Adineta</taxon>
    </lineage>
</organism>
<name>A0A814TJ83_9BILA</name>
<proteinExistence type="predicted"/>
<dbReference type="EMBL" id="CAJNOE010000344">
    <property type="protein sequence ID" value="CAF1162138.1"/>
    <property type="molecule type" value="Genomic_DNA"/>
</dbReference>
<dbReference type="Proteomes" id="UP000663868">
    <property type="component" value="Unassembled WGS sequence"/>
</dbReference>
<evidence type="ECO:0000313" key="4">
    <source>
        <dbReference type="EMBL" id="CAF3696833.1"/>
    </source>
</evidence>
<dbReference type="PANTHER" id="PTHR37490">
    <property type="entry name" value="EXPRESSED PROTEIN"/>
    <property type="match status" value="1"/>
</dbReference>
<evidence type="ECO:0000313" key="5">
    <source>
        <dbReference type="EMBL" id="CAF4025305.1"/>
    </source>
</evidence>
<dbReference type="EMBL" id="CAJNON010001353">
    <property type="protein sequence ID" value="CAF1455033.1"/>
    <property type="molecule type" value="Genomic_DNA"/>
</dbReference>
<keyword evidence="1" id="KW-0472">Membrane</keyword>
<evidence type="ECO:0000256" key="1">
    <source>
        <dbReference type="SAM" id="Phobius"/>
    </source>
</evidence>
<feature type="transmembrane region" description="Helical" evidence="1">
    <location>
        <begin position="12"/>
        <end position="31"/>
    </location>
</feature>
<dbReference type="Proteomes" id="UP000663891">
    <property type="component" value="Unassembled WGS sequence"/>
</dbReference>
<evidence type="ECO:0000313" key="3">
    <source>
        <dbReference type="EMBL" id="CAF1455033.1"/>
    </source>
</evidence>
<keyword evidence="1" id="KW-0812">Transmembrane</keyword>
<protein>
    <submittedName>
        <fullName evidence="2">Uncharacterized protein</fullName>
    </submittedName>
</protein>
<dbReference type="Proteomes" id="UP000663881">
    <property type="component" value="Unassembled WGS sequence"/>
</dbReference>
<dbReference type="InterPro" id="IPR021838">
    <property type="entry name" value="DUF3431"/>
</dbReference>
<dbReference type="AlphaFoldDB" id="A0A814TJ83"/>
<evidence type="ECO:0000313" key="2">
    <source>
        <dbReference type="EMBL" id="CAF1162138.1"/>
    </source>
</evidence>
<reference evidence="2" key="1">
    <citation type="submission" date="2021-02" db="EMBL/GenBank/DDBJ databases">
        <authorList>
            <person name="Nowell W R."/>
        </authorList>
    </citation>
    <scope>NUCLEOTIDE SEQUENCE</scope>
</reference>
<sequence>MITIINRRKKFTFIFILLFCILIPLYILKYLSISSKNVLLENSIANKSKWKKNRLVIIPAIYNEIKWNNYSTWPFWIRQGLDLFNKNLSRSYDIYLYQRIDPNCNPPYNWPYSPNMHEEAGVYLKFIYDFYYDLPDKMLFIHAKPTQHSLQPIEASQCIRDDVYYTTINDLWIQNRPWTSKMRDPVDNQSLIYKCAKHLLNLFGFDGEAQLNPDNQQPNDHNVISAMCCAQFYVRKERIHHYTYEQWSSVYNASLQPYCTHILDREFPGRMVGVKYFGGSLEFLWHIILGLHPAYMLPPRTNTNTDLCHLFYPSCRGSLCKETYLKYYVHPHPKSFNSTSLEQTLKE</sequence>
<dbReference type="PANTHER" id="PTHR37490:SF2">
    <property type="match status" value="1"/>
</dbReference>
<comment type="caution">
    <text evidence="2">The sequence shown here is derived from an EMBL/GenBank/DDBJ whole genome shotgun (WGS) entry which is preliminary data.</text>
</comment>
<dbReference type="EMBL" id="CAJOAY010003496">
    <property type="protein sequence ID" value="CAF4025305.1"/>
    <property type="molecule type" value="Genomic_DNA"/>
</dbReference>
<dbReference type="OrthoDB" id="10016647at2759"/>